<gene>
    <name evidence="2" type="ORF">D7Y13_44960</name>
</gene>
<proteinExistence type="predicted"/>
<feature type="transmembrane region" description="Helical" evidence="1">
    <location>
        <begin position="12"/>
        <end position="27"/>
    </location>
</feature>
<accession>A0ABX9Q262</accession>
<evidence type="ECO:0008006" key="4">
    <source>
        <dbReference type="Google" id="ProtNLM"/>
    </source>
</evidence>
<keyword evidence="1" id="KW-0472">Membrane</keyword>
<reference evidence="2 3" key="1">
    <citation type="submission" date="2018-09" db="EMBL/GenBank/DDBJ databases">
        <authorList>
            <person name="Livingstone P.G."/>
            <person name="Whitworth D.E."/>
        </authorList>
    </citation>
    <scope>NUCLEOTIDE SEQUENCE [LARGE SCALE GENOMIC DNA]</scope>
    <source>
        <strain evidence="2 3">CA031B</strain>
    </source>
</reference>
<comment type="caution">
    <text evidence="2">The sequence shown here is derived from an EMBL/GenBank/DDBJ whole genome shotgun (WGS) entry which is preliminary data.</text>
</comment>
<keyword evidence="3" id="KW-1185">Reference proteome</keyword>
<sequence length="63" mass="7284">MERRQDGDRSRDVVMALLPFICLVLFFTVVRTWLVWLLIPIVAIVIYGPGGKRGRDRRQGGNR</sequence>
<keyword evidence="1" id="KW-1133">Transmembrane helix</keyword>
<name>A0ABX9Q262_9BACT</name>
<dbReference type="Proteomes" id="UP000278907">
    <property type="component" value="Unassembled WGS sequence"/>
</dbReference>
<protein>
    <recommendedName>
        <fullName evidence="4">YqaE/Pmp3 family membrane protein</fullName>
    </recommendedName>
</protein>
<keyword evidence="1" id="KW-0812">Transmembrane</keyword>
<evidence type="ECO:0000256" key="1">
    <source>
        <dbReference type="SAM" id="Phobius"/>
    </source>
</evidence>
<evidence type="ECO:0000313" key="3">
    <source>
        <dbReference type="Proteomes" id="UP000278907"/>
    </source>
</evidence>
<evidence type="ECO:0000313" key="2">
    <source>
        <dbReference type="EMBL" id="RKH75025.1"/>
    </source>
</evidence>
<dbReference type="EMBL" id="RAWI01001469">
    <property type="protein sequence ID" value="RKH75025.1"/>
    <property type="molecule type" value="Genomic_DNA"/>
</dbReference>
<organism evidence="2 3">
    <name type="scientific">Corallococcus praedator</name>
    <dbReference type="NCBI Taxonomy" id="2316724"/>
    <lineage>
        <taxon>Bacteria</taxon>
        <taxon>Pseudomonadati</taxon>
        <taxon>Myxococcota</taxon>
        <taxon>Myxococcia</taxon>
        <taxon>Myxococcales</taxon>
        <taxon>Cystobacterineae</taxon>
        <taxon>Myxococcaceae</taxon>
        <taxon>Corallococcus</taxon>
    </lineage>
</organism>
<feature type="transmembrane region" description="Helical" evidence="1">
    <location>
        <begin position="33"/>
        <end position="50"/>
    </location>
</feature>